<dbReference type="EMBL" id="CP082237">
    <property type="protein sequence ID" value="QZT34075.1"/>
    <property type="molecule type" value="Genomic_DNA"/>
</dbReference>
<organism evidence="1 3">
    <name type="scientific">Caldalkalibacillus thermarum (strain TA2.A1)</name>
    <dbReference type="NCBI Taxonomy" id="986075"/>
    <lineage>
        <taxon>Bacteria</taxon>
        <taxon>Bacillati</taxon>
        <taxon>Bacillota</taxon>
        <taxon>Bacilli</taxon>
        <taxon>Bacillales</taxon>
        <taxon>Bacillaceae</taxon>
        <taxon>Caldalkalibacillus</taxon>
    </lineage>
</organism>
<reference evidence="2 4" key="2">
    <citation type="journal article" date="2020" name="Extremophiles">
        <title>Genomic analysis of Caldalkalibacillus thermarum TA2.A1 reveals aerobic alkaliphilic metabolism and evolutionary hallmarks linking alkaliphilic bacteria and plant life.</title>
        <authorList>
            <person name="de Jong S.I."/>
            <person name="van den Broek M.A."/>
            <person name="Merkel A.Y."/>
            <person name="de la Torre Cortes P."/>
            <person name="Kalamorz F."/>
            <person name="Cook G.M."/>
            <person name="van Loosdrecht M.C.M."/>
            <person name="McMillan D.G.G."/>
        </authorList>
    </citation>
    <scope>NUCLEOTIDE SEQUENCE [LARGE SCALE GENOMIC DNA]</scope>
    <source>
        <strain evidence="2 4">TA2.A1</strain>
    </source>
</reference>
<accession>F5L4U2</accession>
<protein>
    <submittedName>
        <fullName evidence="1">Uncharacterized protein</fullName>
    </submittedName>
</protein>
<name>F5L4U2_CALTT</name>
<dbReference type="KEGG" id="cthu:HUR95_01145"/>
<dbReference type="AlphaFoldDB" id="F5L4U2"/>
<reference evidence="2" key="3">
    <citation type="submission" date="2021-08" db="EMBL/GenBank/DDBJ databases">
        <authorList>
            <person name="de Jong S."/>
            <person name="van den Broek M."/>
            <person name="Merkel A."/>
            <person name="de la Torre Cortes P."/>
            <person name="Kalamorz F."/>
            <person name="Cook G."/>
            <person name="van Loosdrecht M."/>
            <person name="McMillan D."/>
        </authorList>
    </citation>
    <scope>NUCLEOTIDE SEQUENCE</scope>
    <source>
        <strain evidence="2">TA2.A1</strain>
    </source>
</reference>
<evidence type="ECO:0000313" key="3">
    <source>
        <dbReference type="Proteomes" id="UP000010716"/>
    </source>
</evidence>
<reference evidence="1 3" key="1">
    <citation type="journal article" date="2011" name="J. Bacteriol.">
        <title>Draft genome sequence of the thermoalkaliphilic Caldalkalibacillus thermarum strain TA2.A1.</title>
        <authorList>
            <person name="Kalamorz F."/>
            <person name="Keis S."/>
            <person name="McMillan D.G."/>
            <person name="Olsson K."/>
            <person name="Stanton J.A."/>
            <person name="Stockwell P."/>
            <person name="Black M.A."/>
            <person name="Klingeman D.M."/>
            <person name="Land M.L."/>
            <person name="Han C.S."/>
            <person name="Martin S.L."/>
            <person name="Becher S.A."/>
            <person name="Peddie C.J."/>
            <person name="Morgan H.W."/>
            <person name="Matthies D."/>
            <person name="Preiss L."/>
            <person name="Meier T."/>
            <person name="Brown S.D."/>
            <person name="Cook G.M."/>
        </authorList>
    </citation>
    <scope>NUCLEOTIDE SEQUENCE [LARGE SCALE GENOMIC DNA]</scope>
    <source>
        <strain evidence="1 3">TA2.A1</strain>
    </source>
</reference>
<evidence type="ECO:0000313" key="1">
    <source>
        <dbReference type="EMBL" id="EGL83630.1"/>
    </source>
</evidence>
<evidence type="ECO:0000313" key="4">
    <source>
        <dbReference type="Proteomes" id="UP000825179"/>
    </source>
</evidence>
<proteinExistence type="predicted"/>
<sequence>MLTKVYDHSIDGEEASFLSTAEHLTLPGELVLTNHNRDEISTIIRATLVRQNTH</sequence>
<dbReference type="EMBL" id="AFCE01000093">
    <property type="protein sequence ID" value="EGL83630.1"/>
    <property type="molecule type" value="Genomic_DNA"/>
</dbReference>
<dbReference type="Proteomes" id="UP000825179">
    <property type="component" value="Chromosome"/>
</dbReference>
<dbReference type="Proteomes" id="UP000010716">
    <property type="component" value="Unassembled WGS sequence"/>
</dbReference>
<dbReference type="RefSeq" id="WP_007503337.1">
    <property type="nucleotide sequence ID" value="NZ_AFCE01000093.1"/>
</dbReference>
<keyword evidence="4" id="KW-1185">Reference proteome</keyword>
<evidence type="ECO:0000313" key="2">
    <source>
        <dbReference type="EMBL" id="QZT34075.1"/>
    </source>
</evidence>
<gene>
    <name evidence="1" type="ORF">CathTA2_0805</name>
    <name evidence="2" type="ORF">HUR95_01145</name>
</gene>